<dbReference type="Pfam" id="PF00787">
    <property type="entry name" value="PX"/>
    <property type="match status" value="1"/>
</dbReference>
<dbReference type="RefSeq" id="XP_009525523.1">
    <property type="nucleotide sequence ID" value="XM_009527228.1"/>
</dbReference>
<feature type="compositionally biased region" description="Acidic residues" evidence="1">
    <location>
        <begin position="98"/>
        <end position="129"/>
    </location>
</feature>
<name>G4ZD57_PHYSP</name>
<dbReference type="PROSITE" id="PS50195">
    <property type="entry name" value="PX"/>
    <property type="match status" value="1"/>
</dbReference>
<sequence>MGCSQSKANDVVVEPITAPPSECGKASMDLAFTEIIVDDHDETSASAPPPPVEEELENEEVQEETQAPAEPVVEAVEPIEVDEQVEVPAQSDVAPALQEDEELDSSSSEEEDDAQQQEEEAPVEPEVEAADEIELQQQQEKSAVVEKSSVAAPVWTFAAEKVSFSIGVAFFHITGSSGQEDAESVHLAKRYSEFKVLHAEMAKLMDHEELPSMPGTSFLQGRNDKALLQEREAAFVKMLNAIAVHPEASQSAAFAAFLA</sequence>
<gene>
    <name evidence="3" type="ORF">PHYSODRAFT_360302</name>
</gene>
<dbReference type="InterPro" id="IPR001683">
    <property type="entry name" value="PX_dom"/>
</dbReference>
<dbReference type="OMA" id="CGKASMD"/>
<evidence type="ECO:0000313" key="4">
    <source>
        <dbReference type="Proteomes" id="UP000002640"/>
    </source>
</evidence>
<dbReference type="InterPro" id="IPR036871">
    <property type="entry name" value="PX_dom_sf"/>
</dbReference>
<dbReference type="GeneID" id="20650101"/>
<proteinExistence type="predicted"/>
<feature type="compositionally biased region" description="Acidic residues" evidence="1">
    <location>
        <begin position="52"/>
        <end position="63"/>
    </location>
</feature>
<dbReference type="AlphaFoldDB" id="G4ZD57"/>
<feature type="domain" description="PX" evidence="2">
    <location>
        <begin position="138"/>
        <end position="259"/>
    </location>
</feature>
<feature type="region of interest" description="Disordered" evidence="1">
    <location>
        <begin position="34"/>
        <end position="129"/>
    </location>
</feature>
<protein>
    <recommendedName>
        <fullName evidence="2">PX domain-containing protein</fullName>
    </recommendedName>
</protein>
<dbReference type="EMBL" id="JH159154">
    <property type="protein sequence ID" value="EGZ16465.1"/>
    <property type="molecule type" value="Genomic_DNA"/>
</dbReference>
<keyword evidence="4" id="KW-1185">Reference proteome</keyword>
<dbReference type="InParanoid" id="G4ZD57"/>
<dbReference type="SUPFAM" id="SSF64268">
    <property type="entry name" value="PX domain"/>
    <property type="match status" value="1"/>
</dbReference>
<accession>G4ZD57</accession>
<evidence type="ECO:0000256" key="1">
    <source>
        <dbReference type="SAM" id="MobiDB-lite"/>
    </source>
</evidence>
<evidence type="ECO:0000259" key="2">
    <source>
        <dbReference type="PROSITE" id="PS50195"/>
    </source>
</evidence>
<feature type="compositionally biased region" description="Low complexity" evidence="1">
    <location>
        <begin position="64"/>
        <end position="76"/>
    </location>
</feature>
<dbReference type="Proteomes" id="UP000002640">
    <property type="component" value="Unassembled WGS sequence"/>
</dbReference>
<reference evidence="3 4" key="1">
    <citation type="journal article" date="2006" name="Science">
        <title>Phytophthora genome sequences uncover evolutionary origins and mechanisms of pathogenesis.</title>
        <authorList>
            <person name="Tyler B.M."/>
            <person name="Tripathy S."/>
            <person name="Zhang X."/>
            <person name="Dehal P."/>
            <person name="Jiang R.H."/>
            <person name="Aerts A."/>
            <person name="Arredondo F.D."/>
            <person name="Baxter L."/>
            <person name="Bensasson D."/>
            <person name="Beynon J.L."/>
            <person name="Chapman J."/>
            <person name="Damasceno C.M."/>
            <person name="Dorrance A.E."/>
            <person name="Dou D."/>
            <person name="Dickerman A.W."/>
            <person name="Dubchak I.L."/>
            <person name="Garbelotto M."/>
            <person name="Gijzen M."/>
            <person name="Gordon S.G."/>
            <person name="Govers F."/>
            <person name="Grunwald N.J."/>
            <person name="Huang W."/>
            <person name="Ivors K.L."/>
            <person name="Jones R.W."/>
            <person name="Kamoun S."/>
            <person name="Krampis K."/>
            <person name="Lamour K.H."/>
            <person name="Lee M.K."/>
            <person name="McDonald W.H."/>
            <person name="Medina M."/>
            <person name="Meijer H.J."/>
            <person name="Nordberg E.K."/>
            <person name="Maclean D.J."/>
            <person name="Ospina-Giraldo M.D."/>
            <person name="Morris P.F."/>
            <person name="Phuntumart V."/>
            <person name="Putnam N.H."/>
            <person name="Rash S."/>
            <person name="Rose J.K."/>
            <person name="Sakihama Y."/>
            <person name="Salamov A.A."/>
            <person name="Savidor A."/>
            <person name="Scheuring C.F."/>
            <person name="Smith B.M."/>
            <person name="Sobral B.W."/>
            <person name="Terry A."/>
            <person name="Torto-Alalibo T.A."/>
            <person name="Win J."/>
            <person name="Xu Z."/>
            <person name="Zhang H."/>
            <person name="Grigoriev I.V."/>
            <person name="Rokhsar D.S."/>
            <person name="Boore J.L."/>
        </authorList>
    </citation>
    <scope>NUCLEOTIDE SEQUENCE [LARGE SCALE GENOMIC DNA]</scope>
    <source>
        <strain evidence="3 4">P6497</strain>
    </source>
</reference>
<evidence type="ECO:0000313" key="3">
    <source>
        <dbReference type="EMBL" id="EGZ16465.1"/>
    </source>
</evidence>
<dbReference type="SMR" id="G4ZD57"/>
<dbReference type="Gene3D" id="3.30.1520.10">
    <property type="entry name" value="Phox-like domain"/>
    <property type="match status" value="1"/>
</dbReference>
<dbReference type="KEGG" id="psoj:PHYSODRAFT_360302"/>
<dbReference type="GO" id="GO:0035091">
    <property type="term" value="F:phosphatidylinositol binding"/>
    <property type="evidence" value="ECO:0007669"/>
    <property type="project" value="InterPro"/>
</dbReference>
<organism evidence="3 4">
    <name type="scientific">Phytophthora sojae (strain P6497)</name>
    <name type="common">Soybean stem and root rot agent</name>
    <name type="synonym">Phytophthora megasperma f. sp. glycines</name>
    <dbReference type="NCBI Taxonomy" id="1094619"/>
    <lineage>
        <taxon>Eukaryota</taxon>
        <taxon>Sar</taxon>
        <taxon>Stramenopiles</taxon>
        <taxon>Oomycota</taxon>
        <taxon>Peronosporomycetes</taxon>
        <taxon>Peronosporales</taxon>
        <taxon>Peronosporaceae</taxon>
        <taxon>Phytophthora</taxon>
    </lineage>
</organism>